<gene>
    <name evidence="3" type="ORF">I5L79_06935</name>
</gene>
<feature type="signal peptide" evidence="1">
    <location>
        <begin position="1"/>
        <end position="24"/>
    </location>
</feature>
<accession>A0ABS0L118</accession>
<dbReference type="Proteomes" id="UP000601099">
    <property type="component" value="Unassembled WGS sequence"/>
</dbReference>
<dbReference type="Pfam" id="PF19573">
    <property type="entry name" value="DUF6089"/>
    <property type="match status" value="1"/>
</dbReference>
<evidence type="ECO:0000256" key="1">
    <source>
        <dbReference type="SAM" id="SignalP"/>
    </source>
</evidence>
<name>A0ABS0L118_9BACT</name>
<dbReference type="RefSeq" id="WP_196954296.1">
    <property type="nucleotide sequence ID" value="NZ_JADWYK010000003.1"/>
</dbReference>
<dbReference type="EMBL" id="JADWYK010000003">
    <property type="protein sequence ID" value="MBG8553273.1"/>
    <property type="molecule type" value="Genomic_DNA"/>
</dbReference>
<feature type="domain" description="DUF6089" evidence="2">
    <location>
        <begin position="32"/>
        <end position="162"/>
    </location>
</feature>
<dbReference type="InterPro" id="IPR045743">
    <property type="entry name" value="DUF6089"/>
</dbReference>
<feature type="chain" id="PRO_5046856604" evidence="1">
    <location>
        <begin position="25"/>
        <end position="306"/>
    </location>
</feature>
<sequence>MKKLFPLTLALVLALALVATEASAQRFTKRKMYNSVGVSLNAMNYFGDVVPKTNIASLRLGATRPNIGFTFTRRFAPRLSGRASLSYGRVTGDDAKAADDKDSEAKFRYTRNMNFRNDIFEFAAVGVFDLLENRNNYIRRPDFVPYVFAGVAVFHHNPKGLVGDNTLGLAKGDYVALQPLHTEGQGGAGYDSPYKRTSISIPFGAGIRYKLDRHFDLGFEIGWRKTFTDYIDDVGGNYVRSKDDLTSAGGKYFGYEITREGVPGTFTEANQMDEIRGHGKEKDWYIVTGLTLNYILSPRVKSPKFR</sequence>
<keyword evidence="4" id="KW-1185">Reference proteome</keyword>
<evidence type="ECO:0000313" key="3">
    <source>
        <dbReference type="EMBL" id="MBG8553273.1"/>
    </source>
</evidence>
<evidence type="ECO:0000313" key="4">
    <source>
        <dbReference type="Proteomes" id="UP000601099"/>
    </source>
</evidence>
<protein>
    <submittedName>
        <fullName evidence="3">Outer membrane beta-barrel protein</fullName>
    </submittedName>
</protein>
<reference evidence="3 4" key="1">
    <citation type="submission" date="2020-11" db="EMBL/GenBank/DDBJ databases">
        <title>Hymenobacter sp.</title>
        <authorList>
            <person name="Kim M.K."/>
        </authorList>
    </citation>
    <scope>NUCLEOTIDE SEQUENCE [LARGE SCALE GENOMIC DNA]</scope>
    <source>
        <strain evidence="3 4">BT594</strain>
    </source>
</reference>
<dbReference type="SUPFAM" id="SSF56925">
    <property type="entry name" value="OMPA-like"/>
    <property type="match status" value="1"/>
</dbReference>
<dbReference type="InterPro" id="IPR011250">
    <property type="entry name" value="OMP/PagP_B-barrel"/>
</dbReference>
<keyword evidence="1" id="KW-0732">Signal</keyword>
<comment type="caution">
    <text evidence="3">The sequence shown here is derived from an EMBL/GenBank/DDBJ whole genome shotgun (WGS) entry which is preliminary data.</text>
</comment>
<evidence type="ECO:0000259" key="2">
    <source>
        <dbReference type="Pfam" id="PF19573"/>
    </source>
</evidence>
<proteinExistence type="predicted"/>
<organism evidence="3 4">
    <name type="scientific">Hymenobacter guriensis</name>
    <dbReference type="NCBI Taxonomy" id="2793065"/>
    <lineage>
        <taxon>Bacteria</taxon>
        <taxon>Pseudomonadati</taxon>
        <taxon>Bacteroidota</taxon>
        <taxon>Cytophagia</taxon>
        <taxon>Cytophagales</taxon>
        <taxon>Hymenobacteraceae</taxon>
        <taxon>Hymenobacter</taxon>
    </lineage>
</organism>